<proteinExistence type="predicted"/>
<gene>
    <name evidence="1" type="ORF">SAMN04489718_3984</name>
</gene>
<name>A0A1H1GYI4_9ACTN</name>
<evidence type="ECO:0000313" key="2">
    <source>
        <dbReference type="Proteomes" id="UP000199301"/>
    </source>
</evidence>
<organism evidence="1 2">
    <name type="scientific">Actinopolyspora saharensis</name>
    <dbReference type="NCBI Taxonomy" id="995062"/>
    <lineage>
        <taxon>Bacteria</taxon>
        <taxon>Bacillati</taxon>
        <taxon>Actinomycetota</taxon>
        <taxon>Actinomycetes</taxon>
        <taxon>Actinopolysporales</taxon>
        <taxon>Actinopolysporaceae</taxon>
        <taxon>Actinopolyspora</taxon>
    </lineage>
</organism>
<dbReference type="Proteomes" id="UP000199301">
    <property type="component" value="Unassembled WGS sequence"/>
</dbReference>
<dbReference type="EMBL" id="FNKO01000002">
    <property type="protein sequence ID" value="SDR18305.1"/>
    <property type="molecule type" value="Genomic_DNA"/>
</dbReference>
<evidence type="ECO:0000313" key="1">
    <source>
        <dbReference type="EMBL" id="SDR18305.1"/>
    </source>
</evidence>
<accession>A0A1H1GYI4</accession>
<keyword evidence="2" id="KW-1185">Reference proteome</keyword>
<dbReference type="AlphaFoldDB" id="A0A1H1GYI4"/>
<sequence>MRAVVEREIRVVAVGTNIEHSRRVVQRRPGWLLRCLRGGAAPPHHHGDLYWPIDLTVAAAMVTLPLRTPRRVTVPIAHDAVTGHHGILDLSIPELKTTYASEEEIVRAGAGEPAAELQEFAREQFVRRHRPTKIRDLGFEVVERVHLPYHVLTAGTSIFLVDRLTGRVDHPERHPYARTLSRRRLDAITNQNP</sequence>
<protein>
    <submittedName>
        <fullName evidence="1">Uncharacterized protein</fullName>
    </submittedName>
</protein>
<dbReference type="STRING" id="995062.SAMN04489718_3984"/>
<reference evidence="2" key="1">
    <citation type="submission" date="2016-10" db="EMBL/GenBank/DDBJ databases">
        <authorList>
            <person name="Varghese N."/>
            <person name="Submissions S."/>
        </authorList>
    </citation>
    <scope>NUCLEOTIDE SEQUENCE [LARGE SCALE GENOMIC DNA]</scope>
    <source>
        <strain evidence="2">DSM 45459</strain>
    </source>
</reference>